<sequence length="193" mass="21507">MTCVTGIFFSIPNNSKSCTSSDGAGTGTLVFDRQNTSVPVPAPCDDVLPPFKIAEHDVRRAFKGLKERKAAGPDGIPPPRLLRRCSDPLATVFTDIFNWSLRLQKVPNSLKEATIIPVPKNNSASSLKDYRPVALTSVIMKSFEKHVLKYLCSKLPSDLTLANSPIDQIEVWTMQYLLTFMKFYSILRTRILC</sequence>
<organism evidence="1 2">
    <name type="scientific">Stichopus japonicus</name>
    <name type="common">Sea cucumber</name>
    <dbReference type="NCBI Taxonomy" id="307972"/>
    <lineage>
        <taxon>Eukaryota</taxon>
        <taxon>Metazoa</taxon>
        <taxon>Echinodermata</taxon>
        <taxon>Eleutherozoa</taxon>
        <taxon>Echinozoa</taxon>
        <taxon>Holothuroidea</taxon>
        <taxon>Aspidochirotacea</taxon>
        <taxon>Aspidochirotida</taxon>
        <taxon>Stichopodidae</taxon>
        <taxon>Apostichopus</taxon>
    </lineage>
</organism>
<protein>
    <recommendedName>
        <fullName evidence="3">RNA-directed DNA polymerase from mobile element jockey-like</fullName>
    </recommendedName>
</protein>
<evidence type="ECO:0000313" key="2">
    <source>
        <dbReference type="Proteomes" id="UP000230750"/>
    </source>
</evidence>
<dbReference type="AlphaFoldDB" id="A0A2G8JYR0"/>
<reference evidence="1 2" key="1">
    <citation type="journal article" date="2017" name="PLoS Biol.">
        <title>The sea cucumber genome provides insights into morphological evolution and visceral regeneration.</title>
        <authorList>
            <person name="Zhang X."/>
            <person name="Sun L."/>
            <person name="Yuan J."/>
            <person name="Sun Y."/>
            <person name="Gao Y."/>
            <person name="Zhang L."/>
            <person name="Li S."/>
            <person name="Dai H."/>
            <person name="Hamel J.F."/>
            <person name="Liu C."/>
            <person name="Yu Y."/>
            <person name="Liu S."/>
            <person name="Lin W."/>
            <person name="Guo K."/>
            <person name="Jin S."/>
            <person name="Xu P."/>
            <person name="Storey K.B."/>
            <person name="Huan P."/>
            <person name="Zhang T."/>
            <person name="Zhou Y."/>
            <person name="Zhang J."/>
            <person name="Lin C."/>
            <person name="Li X."/>
            <person name="Xing L."/>
            <person name="Huo D."/>
            <person name="Sun M."/>
            <person name="Wang L."/>
            <person name="Mercier A."/>
            <person name="Li F."/>
            <person name="Yang H."/>
            <person name="Xiang J."/>
        </authorList>
    </citation>
    <scope>NUCLEOTIDE SEQUENCE [LARGE SCALE GENOMIC DNA]</scope>
    <source>
        <strain evidence="1">Shaxun</strain>
        <tissue evidence="1">Muscle</tissue>
    </source>
</reference>
<gene>
    <name evidence="1" type="ORF">BSL78_22284</name>
</gene>
<keyword evidence="2" id="KW-1185">Reference proteome</keyword>
<accession>A0A2G8JYR0</accession>
<proteinExistence type="predicted"/>
<name>A0A2G8JYR0_STIJA</name>
<evidence type="ECO:0008006" key="3">
    <source>
        <dbReference type="Google" id="ProtNLM"/>
    </source>
</evidence>
<dbReference type="PANTHER" id="PTHR47510:SF3">
    <property type="entry name" value="ENDO_EXONUCLEASE_PHOSPHATASE DOMAIN-CONTAINING PROTEIN"/>
    <property type="match status" value="1"/>
</dbReference>
<evidence type="ECO:0000313" key="1">
    <source>
        <dbReference type="EMBL" id="PIK40854.1"/>
    </source>
</evidence>
<dbReference type="STRING" id="307972.A0A2G8JYR0"/>
<dbReference type="PANTHER" id="PTHR47510">
    <property type="entry name" value="REVERSE TRANSCRIPTASE DOMAIN-CONTAINING PROTEIN"/>
    <property type="match status" value="1"/>
</dbReference>
<comment type="caution">
    <text evidence="1">The sequence shown here is derived from an EMBL/GenBank/DDBJ whole genome shotgun (WGS) entry which is preliminary data.</text>
</comment>
<dbReference type="OrthoDB" id="411173at2759"/>
<dbReference type="EMBL" id="MRZV01001077">
    <property type="protein sequence ID" value="PIK40854.1"/>
    <property type="molecule type" value="Genomic_DNA"/>
</dbReference>
<dbReference type="Proteomes" id="UP000230750">
    <property type="component" value="Unassembled WGS sequence"/>
</dbReference>